<dbReference type="CDD" id="cd24032">
    <property type="entry name" value="ASKHA_NBD_TsaB"/>
    <property type="match status" value="1"/>
</dbReference>
<dbReference type="InterPro" id="IPR043129">
    <property type="entry name" value="ATPase_NBD"/>
</dbReference>
<dbReference type="AlphaFoldDB" id="A0A142BGR7"/>
<dbReference type="PANTHER" id="PTHR11735">
    <property type="entry name" value="TRNA N6-ADENOSINE THREONYLCARBAMOYLTRANSFERASE"/>
    <property type="match status" value="1"/>
</dbReference>
<evidence type="ECO:0000256" key="3">
    <source>
        <dbReference type="ARBA" id="ARBA00019012"/>
    </source>
</evidence>
<dbReference type="PANTHER" id="PTHR11735:SF11">
    <property type="entry name" value="TRNA THREONYLCARBAMOYLADENOSINE BIOSYNTHESIS PROTEIN TSAB"/>
    <property type="match status" value="1"/>
</dbReference>
<dbReference type="KEGG" id="emp:EZMO1_4005"/>
<dbReference type="InterPro" id="IPR022496">
    <property type="entry name" value="T6A_TsaB"/>
</dbReference>
<dbReference type="GO" id="GO:0006508">
    <property type="term" value="P:proteolysis"/>
    <property type="evidence" value="ECO:0007669"/>
    <property type="project" value="UniProtKB-KW"/>
</dbReference>
<proteinExistence type="inferred from homology"/>
<evidence type="ECO:0000313" key="8">
    <source>
        <dbReference type="EMBL" id="AMO57943.1"/>
    </source>
</evidence>
<evidence type="ECO:0000313" key="9">
    <source>
        <dbReference type="Proteomes" id="UP000071065"/>
    </source>
</evidence>
<sequence length="247" mass="26964">MRPFYFLRQPCKGINPENPMKLLALDTATEACSVALNLDGEIIENFQMLPRRHSRELLSMVEQILDDAGLSLNEMDALAFGRGPGAFTGLRVATAMVQGLAFAVDKPVLGVSTLAALAQEGFRRFGTTSVLSSIDARMNEVYWGAFREQDGLMKPAQDEMVIAPESVLVPQSIAPEGNEQWLGMGTGWAFREKTAATVVDCHADCYPRAGDIATLAAFDFNEGLTVSAEQAMPVYLRDKVALKKSER</sequence>
<dbReference type="Proteomes" id="UP000071065">
    <property type="component" value="Chromosome"/>
</dbReference>
<reference evidence="8 9" key="1">
    <citation type="journal article" date="2016" name="Front. Microbiol.">
        <title>Genomic Insight into the Host-Endosymbiont Relationship of Endozoicomonas montiporae CL-33(T) with its Coral Host.</title>
        <authorList>
            <person name="Ding J.-Y."/>
            <person name="Shiu J.-H."/>
            <person name="Chen W.-M."/>
            <person name="Chiang Y.-R."/>
            <person name="Tang S.-L."/>
        </authorList>
    </citation>
    <scope>NUCLEOTIDE SEQUENCE [LARGE SCALE GENOMIC DNA]</scope>
    <source>
        <strain evidence="8 9">CL-33</strain>
    </source>
</reference>
<keyword evidence="8" id="KW-0482">Metalloprotease</keyword>
<dbReference type="EMBL" id="CP013251">
    <property type="protein sequence ID" value="AMO57943.1"/>
    <property type="molecule type" value="Genomic_DNA"/>
</dbReference>
<organism evidence="8 9">
    <name type="scientific">Endozoicomonas montiporae CL-33</name>
    <dbReference type="NCBI Taxonomy" id="570277"/>
    <lineage>
        <taxon>Bacteria</taxon>
        <taxon>Pseudomonadati</taxon>
        <taxon>Pseudomonadota</taxon>
        <taxon>Gammaproteobacteria</taxon>
        <taxon>Oceanospirillales</taxon>
        <taxon>Endozoicomonadaceae</taxon>
        <taxon>Endozoicomonas</taxon>
    </lineage>
</organism>
<protein>
    <recommendedName>
        <fullName evidence="3">tRNA threonylcarbamoyladenosine biosynthesis protein TsaB</fullName>
    </recommendedName>
    <alternativeName>
        <fullName evidence="6">t(6)A37 threonylcarbamoyladenosine biosynthesis protein TsaB</fullName>
    </alternativeName>
</protein>
<feature type="domain" description="Gcp-like" evidence="7">
    <location>
        <begin position="51"/>
        <end position="241"/>
    </location>
</feature>
<dbReference type="PATRIC" id="fig|570277.3.peg.4315"/>
<dbReference type="GO" id="GO:0008237">
    <property type="term" value="F:metallopeptidase activity"/>
    <property type="evidence" value="ECO:0007669"/>
    <property type="project" value="UniProtKB-KW"/>
</dbReference>
<keyword evidence="8" id="KW-0378">Hydrolase</keyword>
<evidence type="ECO:0000256" key="6">
    <source>
        <dbReference type="ARBA" id="ARBA00032446"/>
    </source>
</evidence>
<comment type="similarity">
    <text evidence="2">Belongs to the KAE1 / TsaD family. TsaB subfamily.</text>
</comment>
<dbReference type="InterPro" id="IPR000905">
    <property type="entry name" value="Gcp-like_dom"/>
</dbReference>
<keyword evidence="4" id="KW-0963">Cytoplasm</keyword>
<dbReference type="SUPFAM" id="SSF53067">
    <property type="entry name" value="Actin-like ATPase domain"/>
    <property type="match status" value="2"/>
</dbReference>
<evidence type="ECO:0000256" key="4">
    <source>
        <dbReference type="ARBA" id="ARBA00022490"/>
    </source>
</evidence>
<dbReference type="RefSeq" id="WP_236632014.1">
    <property type="nucleotide sequence ID" value="NZ_CP013251.1"/>
</dbReference>
<dbReference type="GO" id="GO:0002949">
    <property type="term" value="P:tRNA threonylcarbamoyladenosine modification"/>
    <property type="evidence" value="ECO:0007669"/>
    <property type="project" value="InterPro"/>
</dbReference>
<dbReference type="FunFam" id="3.30.420.40:FF:000097">
    <property type="entry name" value="tRNA threonylcarbamoyladenosine biosynthesis protein TsaB"/>
    <property type="match status" value="1"/>
</dbReference>
<dbReference type="NCBIfam" id="TIGR03725">
    <property type="entry name" value="T6A_YeaZ"/>
    <property type="match status" value="1"/>
</dbReference>
<evidence type="ECO:0000256" key="5">
    <source>
        <dbReference type="ARBA" id="ARBA00022694"/>
    </source>
</evidence>
<dbReference type="GO" id="GO:0005829">
    <property type="term" value="C:cytosol"/>
    <property type="evidence" value="ECO:0007669"/>
    <property type="project" value="TreeGrafter"/>
</dbReference>
<accession>A0A142BGR7</accession>
<keyword evidence="5" id="KW-0819">tRNA processing</keyword>
<dbReference type="Gene3D" id="3.30.420.40">
    <property type="match status" value="2"/>
</dbReference>
<keyword evidence="8" id="KW-0645">Protease</keyword>
<dbReference type="STRING" id="570277.EZMO1_4005"/>
<evidence type="ECO:0000259" key="7">
    <source>
        <dbReference type="Pfam" id="PF00814"/>
    </source>
</evidence>
<evidence type="ECO:0000256" key="1">
    <source>
        <dbReference type="ARBA" id="ARBA00004496"/>
    </source>
</evidence>
<name>A0A142BGR7_9GAMM</name>
<evidence type="ECO:0000256" key="2">
    <source>
        <dbReference type="ARBA" id="ARBA00010493"/>
    </source>
</evidence>
<comment type="subcellular location">
    <subcellularLocation>
        <location evidence="1">Cytoplasm</location>
    </subcellularLocation>
</comment>
<dbReference type="Pfam" id="PF00814">
    <property type="entry name" value="TsaD"/>
    <property type="match status" value="1"/>
</dbReference>
<gene>
    <name evidence="8" type="primary">tsaB</name>
    <name evidence="8" type="ORF">EZMO1_4005</name>
</gene>